<dbReference type="InterPro" id="IPR051082">
    <property type="entry name" value="Pentapeptide-BTB/POZ_domain"/>
</dbReference>
<dbReference type="Gene3D" id="2.160.20.80">
    <property type="entry name" value="E3 ubiquitin-protein ligase SopA"/>
    <property type="match status" value="1"/>
</dbReference>
<keyword evidence="2" id="KW-1185">Reference proteome</keyword>
<name>A0AA96ZUV4_9EURY</name>
<accession>A0AA96ZUV4</accession>
<evidence type="ECO:0008006" key="3">
    <source>
        <dbReference type="Google" id="ProtNLM"/>
    </source>
</evidence>
<reference evidence="1 2" key="1">
    <citation type="submission" date="2023-07" db="EMBL/GenBank/DDBJ databases">
        <title>Closed genoem sequence of Methanosarcinaceae archaeon Ac7.</title>
        <authorList>
            <person name="Poehlein A."/>
            <person name="Protasov E."/>
            <person name="Platt K."/>
            <person name="Reeh H."/>
            <person name="Daniel R."/>
            <person name="Brune A."/>
        </authorList>
    </citation>
    <scope>NUCLEOTIDE SEQUENCE [LARGE SCALE GENOMIC DNA]</scope>
    <source>
        <strain evidence="1 2">Ac7</strain>
    </source>
</reference>
<protein>
    <recommendedName>
        <fullName evidence="3">Pentapeptide repeat-containing protein</fullName>
    </recommendedName>
</protein>
<organism evidence="1 2">
    <name type="scientific">Methanolapillus millepedarum</name>
    <dbReference type="NCBI Taxonomy" id="3028296"/>
    <lineage>
        <taxon>Archaea</taxon>
        <taxon>Methanobacteriati</taxon>
        <taxon>Methanobacteriota</taxon>
        <taxon>Stenosarchaea group</taxon>
        <taxon>Methanomicrobia</taxon>
        <taxon>Methanosarcinales</taxon>
        <taxon>Methanosarcinaceae</taxon>
        <taxon>Methanolapillus</taxon>
    </lineage>
</organism>
<sequence length="190" mass="20587">MNKEELSEKLRKHKEWLDDYRRGNADYSDSRRANLSGANLSGANLSRANLSGANLSGANLSGANLYGADLSRANLSRANLSGANLSGANLSRADLYGAILVNVNINKCLNFDKISLDFSAFPLHCGSIGITCSDGLIYQLIYHICTAKVESDDIKQIQKDLIGFANKFHRVGECGSLRVDETGNICRGDK</sequence>
<dbReference type="InterPro" id="IPR001646">
    <property type="entry name" value="5peptide_repeat"/>
</dbReference>
<dbReference type="PANTHER" id="PTHR14136">
    <property type="entry name" value="BTB_POZ DOMAIN-CONTAINING PROTEIN KCTD9"/>
    <property type="match status" value="1"/>
</dbReference>
<dbReference type="Pfam" id="PF00805">
    <property type="entry name" value="Pentapeptide"/>
    <property type="match status" value="2"/>
</dbReference>
<dbReference type="SUPFAM" id="SSF141571">
    <property type="entry name" value="Pentapeptide repeat-like"/>
    <property type="match status" value="1"/>
</dbReference>
<dbReference type="AlphaFoldDB" id="A0AA96ZUV4"/>
<dbReference type="GeneID" id="89230833"/>
<dbReference type="EMBL" id="CP131060">
    <property type="protein sequence ID" value="WNY26165.1"/>
    <property type="molecule type" value="Genomic_DNA"/>
</dbReference>
<dbReference type="Proteomes" id="UP001303587">
    <property type="component" value="Chromosome"/>
</dbReference>
<evidence type="ECO:0000313" key="2">
    <source>
        <dbReference type="Proteomes" id="UP001303587"/>
    </source>
</evidence>
<dbReference type="RefSeq" id="WP_338102496.1">
    <property type="nucleotide sequence ID" value="NZ_CP131060.1"/>
</dbReference>
<dbReference type="PANTHER" id="PTHR14136:SF17">
    <property type="entry name" value="BTB_POZ DOMAIN-CONTAINING PROTEIN KCTD9"/>
    <property type="match status" value="1"/>
</dbReference>
<proteinExistence type="predicted"/>
<evidence type="ECO:0000313" key="1">
    <source>
        <dbReference type="EMBL" id="WNY26165.1"/>
    </source>
</evidence>
<gene>
    <name evidence="1" type="ORF">MsAc7_17380</name>
</gene>